<evidence type="ECO:0000313" key="1">
    <source>
        <dbReference type="EMBL" id="KAJ3588042.1"/>
    </source>
</evidence>
<gene>
    <name evidence="1" type="ORF">NHX12_011636</name>
</gene>
<proteinExistence type="predicted"/>
<name>A0A9Q0I5W7_9TELE</name>
<dbReference type="Proteomes" id="UP001148018">
    <property type="component" value="Unassembled WGS sequence"/>
</dbReference>
<organism evidence="1 2">
    <name type="scientific">Muraenolepis orangiensis</name>
    <name type="common">Patagonian moray cod</name>
    <dbReference type="NCBI Taxonomy" id="630683"/>
    <lineage>
        <taxon>Eukaryota</taxon>
        <taxon>Metazoa</taxon>
        <taxon>Chordata</taxon>
        <taxon>Craniata</taxon>
        <taxon>Vertebrata</taxon>
        <taxon>Euteleostomi</taxon>
        <taxon>Actinopterygii</taxon>
        <taxon>Neopterygii</taxon>
        <taxon>Teleostei</taxon>
        <taxon>Neoteleostei</taxon>
        <taxon>Acanthomorphata</taxon>
        <taxon>Zeiogadaria</taxon>
        <taxon>Gadariae</taxon>
        <taxon>Gadiformes</taxon>
        <taxon>Muraenolepidoidei</taxon>
        <taxon>Muraenolepididae</taxon>
        <taxon>Muraenolepis</taxon>
    </lineage>
</organism>
<comment type="caution">
    <text evidence="1">The sequence shown here is derived from an EMBL/GenBank/DDBJ whole genome shotgun (WGS) entry which is preliminary data.</text>
</comment>
<sequence length="77" mass="8704">METSEELRVKESCVPDSTDFEDLLGRLHSLHKDLTRLALQTELRQCDLIVCFNHTRDKMAPLKRADAGQAPPSQAPE</sequence>
<evidence type="ECO:0000313" key="2">
    <source>
        <dbReference type="Proteomes" id="UP001148018"/>
    </source>
</evidence>
<dbReference type="EMBL" id="JANIIK010000116">
    <property type="protein sequence ID" value="KAJ3588042.1"/>
    <property type="molecule type" value="Genomic_DNA"/>
</dbReference>
<dbReference type="AlphaFoldDB" id="A0A9Q0I5W7"/>
<reference evidence="1" key="1">
    <citation type="submission" date="2022-07" db="EMBL/GenBank/DDBJ databases">
        <title>Chromosome-level genome of Muraenolepis orangiensis.</title>
        <authorList>
            <person name="Kim J."/>
        </authorList>
    </citation>
    <scope>NUCLEOTIDE SEQUENCE</scope>
    <source>
        <strain evidence="1">KU_S4_2022</strain>
        <tissue evidence="1">Muscle</tissue>
    </source>
</reference>
<dbReference type="OrthoDB" id="8960404at2759"/>
<protein>
    <submittedName>
        <fullName evidence="1">Uncharacterized protein</fullName>
    </submittedName>
</protein>
<keyword evidence="2" id="KW-1185">Reference proteome</keyword>
<accession>A0A9Q0I5W7</accession>